<accession>A0A2W6NPH8</accession>
<organism evidence="1 2">
    <name type="scientific">Paenibacillus silvae</name>
    <dbReference type="NCBI Taxonomy" id="1325358"/>
    <lineage>
        <taxon>Bacteria</taxon>
        <taxon>Bacillati</taxon>
        <taxon>Bacillota</taxon>
        <taxon>Bacilli</taxon>
        <taxon>Bacillales</taxon>
        <taxon>Paenibacillaceae</taxon>
        <taxon>Paenibacillus</taxon>
    </lineage>
</organism>
<comment type="caution">
    <text evidence="1">The sequence shown here is derived from an EMBL/GenBank/DDBJ whole genome shotgun (WGS) entry which is preliminary data.</text>
</comment>
<sequence length="67" mass="7580">MPVKYLGWLVEIIYQDQAGKITKRRIQIKSIRSGMIKADDLLSGQPRTFRESGLLAWHPIKTAVKGA</sequence>
<evidence type="ECO:0000313" key="2">
    <source>
        <dbReference type="Proteomes" id="UP000249204"/>
    </source>
</evidence>
<gene>
    <name evidence="1" type="ORF">DN757_00435</name>
</gene>
<dbReference type="RefSeq" id="WP_111268309.1">
    <property type="nucleotide sequence ID" value="NZ_QKWW01000002.1"/>
</dbReference>
<name>A0A2W6NPH8_9BACL</name>
<evidence type="ECO:0000313" key="1">
    <source>
        <dbReference type="EMBL" id="PZT57724.1"/>
    </source>
</evidence>
<dbReference type="AlphaFoldDB" id="A0A2W6NPH8"/>
<proteinExistence type="predicted"/>
<reference evidence="1 2" key="1">
    <citation type="submission" date="2018-06" db="EMBL/GenBank/DDBJ databases">
        <title>Isolation of heavy metals resistant Paenibacillus silvae NC2 from Gold-Copper mine in ZiJin, China.</title>
        <authorList>
            <person name="Xu J."/>
            <person name="Mazhar H.S."/>
            <person name="Rensing C."/>
        </authorList>
    </citation>
    <scope>NUCLEOTIDE SEQUENCE [LARGE SCALE GENOMIC DNA]</scope>
    <source>
        <strain evidence="1 2">NC2</strain>
    </source>
</reference>
<dbReference type="EMBL" id="QKWW01000002">
    <property type="protein sequence ID" value="PZT57724.1"/>
    <property type="molecule type" value="Genomic_DNA"/>
</dbReference>
<protein>
    <recommendedName>
        <fullName evidence="3">WYL domain-containing protein</fullName>
    </recommendedName>
</protein>
<dbReference type="Proteomes" id="UP000249204">
    <property type="component" value="Unassembled WGS sequence"/>
</dbReference>
<evidence type="ECO:0008006" key="3">
    <source>
        <dbReference type="Google" id="ProtNLM"/>
    </source>
</evidence>